<dbReference type="SUPFAM" id="SSF159283">
    <property type="entry name" value="Guanosine diphospho-D-mannose pyrophosphorylase/mannose-6-phosphate isomerase linker domain"/>
    <property type="match status" value="1"/>
</dbReference>
<evidence type="ECO:0000313" key="3">
    <source>
        <dbReference type="Proteomes" id="UP001596512"/>
    </source>
</evidence>
<feature type="domain" description="MannoseP isomerase/GMP-like beta-helix" evidence="1">
    <location>
        <begin position="4"/>
        <end position="40"/>
    </location>
</feature>
<keyword evidence="3" id="KW-1185">Reference proteome</keyword>
<name>A0ABW2TUP9_9PSEU</name>
<proteinExistence type="predicted"/>
<sequence length="51" mass="5536">MPSGRLVAALGVPGVIIVDSGDAVLVCKRERAQDIKRLTEVLRERGESDFL</sequence>
<dbReference type="InterPro" id="IPR054566">
    <property type="entry name" value="ManC/GMP-like_b-helix"/>
</dbReference>
<protein>
    <recommendedName>
        <fullName evidence="1">MannoseP isomerase/GMP-like beta-helix domain-containing protein</fullName>
    </recommendedName>
</protein>
<reference evidence="3" key="1">
    <citation type="journal article" date="2019" name="Int. J. Syst. Evol. Microbiol.">
        <title>The Global Catalogue of Microorganisms (GCM) 10K type strain sequencing project: providing services to taxonomists for standard genome sequencing and annotation.</title>
        <authorList>
            <consortium name="The Broad Institute Genomics Platform"/>
            <consortium name="The Broad Institute Genome Sequencing Center for Infectious Disease"/>
            <person name="Wu L."/>
            <person name="Ma J."/>
        </authorList>
    </citation>
    <scope>NUCLEOTIDE SEQUENCE [LARGE SCALE GENOMIC DNA]</scope>
    <source>
        <strain evidence="3">JCM 17695</strain>
    </source>
</reference>
<dbReference type="EMBL" id="JBHTEY010000004">
    <property type="protein sequence ID" value="MFC7617595.1"/>
    <property type="molecule type" value="Genomic_DNA"/>
</dbReference>
<dbReference type="Gene3D" id="3.90.550.10">
    <property type="entry name" value="Spore Coat Polysaccharide Biosynthesis Protein SpsA, Chain A"/>
    <property type="match status" value="1"/>
</dbReference>
<organism evidence="2 3">
    <name type="scientific">Actinokineospora soli</name>
    <dbReference type="NCBI Taxonomy" id="1048753"/>
    <lineage>
        <taxon>Bacteria</taxon>
        <taxon>Bacillati</taxon>
        <taxon>Actinomycetota</taxon>
        <taxon>Actinomycetes</taxon>
        <taxon>Pseudonocardiales</taxon>
        <taxon>Pseudonocardiaceae</taxon>
        <taxon>Actinokineospora</taxon>
    </lineage>
</organism>
<dbReference type="Pfam" id="PF22640">
    <property type="entry name" value="ManC_GMP_beta-helix"/>
    <property type="match status" value="1"/>
</dbReference>
<gene>
    <name evidence="2" type="ORF">ACFQV2_33485</name>
</gene>
<comment type="caution">
    <text evidence="2">The sequence shown here is derived from an EMBL/GenBank/DDBJ whole genome shotgun (WGS) entry which is preliminary data.</text>
</comment>
<evidence type="ECO:0000313" key="2">
    <source>
        <dbReference type="EMBL" id="MFC7617595.1"/>
    </source>
</evidence>
<evidence type="ECO:0000259" key="1">
    <source>
        <dbReference type="Pfam" id="PF22640"/>
    </source>
</evidence>
<dbReference type="InterPro" id="IPR029044">
    <property type="entry name" value="Nucleotide-diphossugar_trans"/>
</dbReference>
<dbReference type="Proteomes" id="UP001596512">
    <property type="component" value="Unassembled WGS sequence"/>
</dbReference>
<accession>A0ABW2TUP9</accession>